<reference evidence="2 3" key="1">
    <citation type="submission" date="2017-03" db="EMBL/GenBank/DDBJ databases">
        <title>Isolation of Levoglucosan Utilizing Bacteria.</title>
        <authorList>
            <person name="Arya A.S."/>
        </authorList>
    </citation>
    <scope>NUCLEOTIDE SEQUENCE [LARGE SCALE GENOMIC DNA]</scope>
    <source>
        <strain evidence="2 3">MEC069</strain>
    </source>
</reference>
<gene>
    <name evidence="2" type="ORF">B5M42_07175</name>
</gene>
<comment type="caution">
    <text evidence="2">The sequence shown here is derived from an EMBL/GenBank/DDBJ whole genome shotgun (WGS) entry which is preliminary data.</text>
</comment>
<evidence type="ECO:0000259" key="1">
    <source>
        <dbReference type="Pfam" id="PF25425"/>
    </source>
</evidence>
<proteinExistence type="predicted"/>
<dbReference type="Proteomes" id="UP000298246">
    <property type="component" value="Unassembled WGS sequence"/>
</dbReference>
<dbReference type="EMBL" id="MYFO01000007">
    <property type="protein sequence ID" value="TFE89239.1"/>
    <property type="molecule type" value="Genomic_DNA"/>
</dbReference>
<dbReference type="Pfam" id="PF25425">
    <property type="entry name" value="YfjL_N"/>
    <property type="match status" value="1"/>
</dbReference>
<accession>A0A4Y8Q7C1</accession>
<evidence type="ECO:0000313" key="2">
    <source>
        <dbReference type="EMBL" id="TFE89239.1"/>
    </source>
</evidence>
<feature type="domain" description="YfjL-like N-terminal" evidence="1">
    <location>
        <begin position="9"/>
        <end position="85"/>
    </location>
</feature>
<organism evidence="2 3">
    <name type="scientific">Paenibacillus athensensis</name>
    <dbReference type="NCBI Taxonomy" id="1967502"/>
    <lineage>
        <taxon>Bacteria</taxon>
        <taxon>Bacillati</taxon>
        <taxon>Bacillota</taxon>
        <taxon>Bacilli</taxon>
        <taxon>Bacillales</taxon>
        <taxon>Paenibacillaceae</taxon>
        <taxon>Paenibacillus</taxon>
    </lineage>
</organism>
<dbReference type="InterPro" id="IPR057359">
    <property type="entry name" value="YfjL_N"/>
</dbReference>
<dbReference type="RefSeq" id="WP_134751229.1">
    <property type="nucleotide sequence ID" value="NZ_MYFO02000005.1"/>
</dbReference>
<evidence type="ECO:0000313" key="3">
    <source>
        <dbReference type="Proteomes" id="UP000298246"/>
    </source>
</evidence>
<name>A0A4Y8Q7C1_9BACL</name>
<protein>
    <recommendedName>
        <fullName evidence="1">YfjL-like N-terminal domain-containing protein</fullName>
    </recommendedName>
</protein>
<keyword evidence="3" id="KW-1185">Reference proteome</keyword>
<dbReference type="AlphaFoldDB" id="A0A4Y8Q7C1"/>
<sequence length="219" mass="25195">MIRIKIISILAVASSVIVFVFALNCSLYGTPREKEEFQNRVSTFLKQKYPEINITTNSVSYSFKEMNYYSTVTTGSGLTIHTTTYNDVLEDDYYVALWEQRLTDNFQDYLQRNSLLTPNVRVTINASNKEMEKYKNYTSYSEFSKEISDKTTAYLSFVQPLETNGAILQQCSQVIQWIKMENYNLNLTFVFGDNTVRGISNADMSSIATLQDVKEQLVK</sequence>